<feature type="region of interest" description="Disordered" evidence="1">
    <location>
        <begin position="1"/>
        <end position="29"/>
    </location>
</feature>
<feature type="region of interest" description="Disordered" evidence="1">
    <location>
        <begin position="183"/>
        <end position="219"/>
    </location>
</feature>
<evidence type="ECO:0000256" key="2">
    <source>
        <dbReference type="SAM" id="Phobius"/>
    </source>
</evidence>
<dbReference type="SUPFAM" id="SSF141571">
    <property type="entry name" value="Pentapeptide repeat-like"/>
    <property type="match status" value="1"/>
</dbReference>
<evidence type="ECO:0000313" key="4">
    <source>
        <dbReference type="Proteomes" id="UP001597419"/>
    </source>
</evidence>
<dbReference type="Pfam" id="PF00805">
    <property type="entry name" value="Pentapeptide"/>
    <property type="match status" value="1"/>
</dbReference>
<feature type="transmembrane region" description="Helical" evidence="2">
    <location>
        <begin position="44"/>
        <end position="67"/>
    </location>
</feature>
<gene>
    <name evidence="3" type="ORF">ACFSYJ_11260</name>
</gene>
<keyword evidence="4" id="KW-1185">Reference proteome</keyword>
<keyword evidence="2" id="KW-0812">Transmembrane</keyword>
<evidence type="ECO:0000256" key="1">
    <source>
        <dbReference type="SAM" id="MobiDB-lite"/>
    </source>
</evidence>
<sequence length="649" mass="69392">MSPLSPSPDPADSPLPPASPPMSLLEYRTPVEPPGELPVLSHRAMTWAAVALIVLGAGLAAGLLVAFGDGGHTAQLDAVKTAGTVVLGTGGAAALWLTARRQRTAELSLNQARATHAATVADAEARRITDLYGKAADQLGSAQAAVRLAGLYALERLAQESPDQRQTIVDLVCAYLRMPYEPPRREPARRPGVARPLLGGTPRRRSSVRLAPPTPRAVPVTGATAEAVQEHQVRRTAQAILFRHLRFGTEDKPAATFWPGVSLDLTGAVLGPANLIGCRVVAADFTGATFTGDVWFGEARFALDAVFTGVRFAGEVGFSGARFGDGARFDGATFDRYARFGNAEFRGRAEFPRVEFRSAAVFTAATFAGDAGFLDARFGDRAEFGRTRFAGRGVFGDAHFAGNAYFTDAEFARDAYFRGAGFAGAFTRFGGATLAGADFRAAEFGPNTDFTETRFTGQATFDRAIFAKDVEFVRARFEDGATFDGTRFAPAVTFTVFEDAEFGGDTWFHECRFGQLTRFTRVRFAADVCFEDTEFAAAAGFAEATFGGRAQFLRTGFGDVCGFRDASFTGDGVFDHVRFGGSAGFAGVDFARPPRIGTVWVRSDGRKPKLASTWPSGTVIRRTDARPTGADEGRWGLLVYAPSGETAPR</sequence>
<keyword evidence="2" id="KW-0472">Membrane</keyword>
<reference evidence="4" key="1">
    <citation type="journal article" date="2019" name="Int. J. Syst. Evol. Microbiol.">
        <title>The Global Catalogue of Microorganisms (GCM) 10K type strain sequencing project: providing services to taxonomists for standard genome sequencing and annotation.</title>
        <authorList>
            <consortium name="The Broad Institute Genomics Platform"/>
            <consortium name="The Broad Institute Genome Sequencing Center for Infectious Disease"/>
            <person name="Wu L."/>
            <person name="Ma J."/>
        </authorList>
    </citation>
    <scope>NUCLEOTIDE SEQUENCE [LARGE SCALE GENOMIC DNA]</scope>
    <source>
        <strain evidence="4">CGMCC 4.7643</strain>
    </source>
</reference>
<name>A0ABW5GCD7_9PSEU</name>
<feature type="transmembrane region" description="Helical" evidence="2">
    <location>
        <begin position="79"/>
        <end position="99"/>
    </location>
</feature>
<accession>A0ABW5GCD7</accession>
<dbReference type="Proteomes" id="UP001597419">
    <property type="component" value="Unassembled WGS sequence"/>
</dbReference>
<dbReference type="EMBL" id="JBHUKU010000005">
    <property type="protein sequence ID" value="MFD2459187.1"/>
    <property type="molecule type" value="Genomic_DNA"/>
</dbReference>
<feature type="compositionally biased region" description="Pro residues" evidence="1">
    <location>
        <begin position="1"/>
        <end position="20"/>
    </location>
</feature>
<dbReference type="Pfam" id="PF13576">
    <property type="entry name" value="Pentapeptide_3"/>
    <property type="match status" value="2"/>
</dbReference>
<evidence type="ECO:0000313" key="3">
    <source>
        <dbReference type="EMBL" id="MFD2459187.1"/>
    </source>
</evidence>
<keyword evidence="2" id="KW-1133">Transmembrane helix</keyword>
<comment type="caution">
    <text evidence="3">The sequence shown here is derived from an EMBL/GenBank/DDBJ whole genome shotgun (WGS) entry which is preliminary data.</text>
</comment>
<dbReference type="RefSeq" id="WP_345405935.1">
    <property type="nucleotide sequence ID" value="NZ_BAABHG010000019.1"/>
</dbReference>
<dbReference type="InterPro" id="IPR001646">
    <property type="entry name" value="5peptide_repeat"/>
</dbReference>
<organism evidence="3 4">
    <name type="scientific">Amycolatopsis samaneae</name>
    <dbReference type="NCBI Taxonomy" id="664691"/>
    <lineage>
        <taxon>Bacteria</taxon>
        <taxon>Bacillati</taxon>
        <taxon>Actinomycetota</taxon>
        <taxon>Actinomycetes</taxon>
        <taxon>Pseudonocardiales</taxon>
        <taxon>Pseudonocardiaceae</taxon>
        <taxon>Amycolatopsis</taxon>
    </lineage>
</organism>
<proteinExistence type="predicted"/>
<dbReference type="Gene3D" id="2.160.20.80">
    <property type="entry name" value="E3 ubiquitin-protein ligase SopA"/>
    <property type="match status" value="1"/>
</dbReference>
<protein>
    <submittedName>
        <fullName evidence="3">Pentapeptide repeat-containing protein</fullName>
    </submittedName>
</protein>